<dbReference type="Proteomes" id="UP000660265">
    <property type="component" value="Unassembled WGS sequence"/>
</dbReference>
<reference evidence="6" key="1">
    <citation type="journal article" date="2019" name="Int. J. Syst. Evol. Microbiol.">
        <title>The Global Catalogue of Microorganisms (GCM) 10K type strain sequencing project: providing services to taxonomists for standard genome sequencing and annotation.</title>
        <authorList>
            <consortium name="The Broad Institute Genomics Platform"/>
            <consortium name="The Broad Institute Genome Sequencing Center for Infectious Disease"/>
            <person name="Wu L."/>
            <person name="Ma J."/>
        </authorList>
    </citation>
    <scope>NUCLEOTIDE SEQUENCE [LARGE SCALE GENOMIC DNA]</scope>
    <source>
        <strain evidence="6">CGMCC 4.7275</strain>
    </source>
</reference>
<dbReference type="InterPro" id="IPR009057">
    <property type="entry name" value="Homeodomain-like_sf"/>
</dbReference>
<evidence type="ECO:0000256" key="3">
    <source>
        <dbReference type="SAM" id="MobiDB-lite"/>
    </source>
</evidence>
<dbReference type="RefSeq" id="WP_189109108.1">
    <property type="nucleotide sequence ID" value="NZ_BMMV01000013.1"/>
</dbReference>
<feature type="region of interest" description="Disordered" evidence="3">
    <location>
        <begin position="207"/>
        <end position="227"/>
    </location>
</feature>
<dbReference type="Pfam" id="PF17926">
    <property type="entry name" value="TetR_C_21"/>
    <property type="match status" value="1"/>
</dbReference>
<dbReference type="InterPro" id="IPR050109">
    <property type="entry name" value="HTH-type_TetR-like_transc_reg"/>
</dbReference>
<accession>A0ABQ2EGT2</accession>
<gene>
    <name evidence="5" type="ORF">GCM10011583_42580</name>
</gene>
<dbReference type="Gene3D" id="1.10.357.10">
    <property type="entry name" value="Tetracycline Repressor, domain 2"/>
    <property type="match status" value="1"/>
</dbReference>
<dbReference type="InterPro" id="IPR036271">
    <property type="entry name" value="Tet_transcr_reg_TetR-rel_C_sf"/>
</dbReference>
<dbReference type="PRINTS" id="PR00455">
    <property type="entry name" value="HTHTETR"/>
</dbReference>
<feature type="domain" description="HTH tetR-type" evidence="4">
    <location>
        <begin position="11"/>
        <end position="71"/>
    </location>
</feature>
<dbReference type="PROSITE" id="PS50977">
    <property type="entry name" value="HTH_TETR_2"/>
    <property type="match status" value="1"/>
</dbReference>
<proteinExistence type="predicted"/>
<dbReference type="SUPFAM" id="SSF46689">
    <property type="entry name" value="Homeodomain-like"/>
    <property type="match status" value="1"/>
</dbReference>
<name>A0ABQ2EGT2_9ACTN</name>
<dbReference type="Pfam" id="PF00440">
    <property type="entry name" value="TetR_N"/>
    <property type="match status" value="1"/>
</dbReference>
<evidence type="ECO:0000259" key="4">
    <source>
        <dbReference type="PROSITE" id="PS50977"/>
    </source>
</evidence>
<dbReference type="InterPro" id="IPR041467">
    <property type="entry name" value="Sco4008_C"/>
</dbReference>
<dbReference type="PANTHER" id="PTHR30328">
    <property type="entry name" value="TRANSCRIPTIONAL REPRESSOR"/>
    <property type="match status" value="1"/>
</dbReference>
<evidence type="ECO:0000313" key="5">
    <source>
        <dbReference type="EMBL" id="GGK06366.1"/>
    </source>
</evidence>
<dbReference type="InterPro" id="IPR001647">
    <property type="entry name" value="HTH_TetR"/>
</dbReference>
<dbReference type="EMBL" id="BMMV01000013">
    <property type="protein sequence ID" value="GGK06366.1"/>
    <property type="molecule type" value="Genomic_DNA"/>
</dbReference>
<feature type="DNA-binding region" description="H-T-H motif" evidence="2">
    <location>
        <begin position="34"/>
        <end position="53"/>
    </location>
</feature>
<keyword evidence="1 2" id="KW-0238">DNA-binding</keyword>
<evidence type="ECO:0000256" key="1">
    <source>
        <dbReference type="ARBA" id="ARBA00023125"/>
    </source>
</evidence>
<dbReference type="SUPFAM" id="SSF48498">
    <property type="entry name" value="Tetracyclin repressor-like, C-terminal domain"/>
    <property type="match status" value="1"/>
</dbReference>
<dbReference type="PANTHER" id="PTHR30328:SF54">
    <property type="entry name" value="HTH-TYPE TRANSCRIPTIONAL REPRESSOR SCO4008"/>
    <property type="match status" value="1"/>
</dbReference>
<comment type="caution">
    <text evidence="5">The sequence shown here is derived from an EMBL/GenBank/DDBJ whole genome shotgun (WGS) entry which is preliminary data.</text>
</comment>
<organism evidence="5 6">
    <name type="scientific">Streptomyces camponoticapitis</name>
    <dbReference type="NCBI Taxonomy" id="1616125"/>
    <lineage>
        <taxon>Bacteria</taxon>
        <taxon>Bacillati</taxon>
        <taxon>Actinomycetota</taxon>
        <taxon>Actinomycetes</taxon>
        <taxon>Kitasatosporales</taxon>
        <taxon>Streptomycetaceae</taxon>
        <taxon>Streptomyces</taxon>
    </lineage>
</organism>
<protein>
    <submittedName>
        <fullName evidence="5">TetR family transcriptional regulator</fullName>
    </submittedName>
</protein>
<evidence type="ECO:0000313" key="6">
    <source>
        <dbReference type="Proteomes" id="UP000660265"/>
    </source>
</evidence>
<evidence type="ECO:0000256" key="2">
    <source>
        <dbReference type="PROSITE-ProRule" id="PRU00335"/>
    </source>
</evidence>
<keyword evidence="6" id="KW-1185">Reference proteome</keyword>
<sequence length="227" mass="23793">MKTGQITSAGQASRRRLLDAATAEFATYGIAGARVDRISAAAQVNKAQLYAYFGNKDKLFDAVFAEHLEMIVGTVPVTGDDLPGYAVRLYDAHLAHPELVRLATWARLERTPTGDLYHFMPGHDTEKLRSITDAQEAGLVDPTIPAPEVLAVVTAMSMTWSPASVMFTASRDDPESDHDRRRTALALAVRRAFGPWAEPGTAEGAAAGTAAGAAAGAAAEGAAGAAG</sequence>